<dbReference type="SUPFAM" id="SSF51735">
    <property type="entry name" value="NAD(P)-binding Rossmann-fold domains"/>
    <property type="match status" value="1"/>
</dbReference>
<comment type="similarity">
    <text evidence="2">Belongs to the short-chain dehydrogenases/reductases (SDR) family.</text>
</comment>
<dbReference type="Gene3D" id="3.40.50.720">
    <property type="entry name" value="NAD(P)-binding Rossmann-like Domain"/>
    <property type="match status" value="1"/>
</dbReference>
<evidence type="ECO:0000313" key="3">
    <source>
        <dbReference type="EMBL" id="CAG9809471.1"/>
    </source>
</evidence>
<keyword evidence="4" id="KW-1185">Reference proteome</keyword>
<reference evidence="3" key="1">
    <citation type="submission" date="2022-01" db="EMBL/GenBank/DDBJ databases">
        <authorList>
            <person name="King R."/>
        </authorList>
    </citation>
    <scope>NUCLEOTIDE SEQUENCE</scope>
</reference>
<dbReference type="EMBL" id="OU895879">
    <property type="protein sequence ID" value="CAG9809471.1"/>
    <property type="molecule type" value="Genomic_DNA"/>
</dbReference>
<organism evidence="3 4">
    <name type="scientific">Chironomus riparius</name>
    <dbReference type="NCBI Taxonomy" id="315576"/>
    <lineage>
        <taxon>Eukaryota</taxon>
        <taxon>Metazoa</taxon>
        <taxon>Ecdysozoa</taxon>
        <taxon>Arthropoda</taxon>
        <taxon>Hexapoda</taxon>
        <taxon>Insecta</taxon>
        <taxon>Pterygota</taxon>
        <taxon>Neoptera</taxon>
        <taxon>Endopterygota</taxon>
        <taxon>Diptera</taxon>
        <taxon>Nematocera</taxon>
        <taxon>Chironomoidea</taxon>
        <taxon>Chironomidae</taxon>
        <taxon>Chironominae</taxon>
        <taxon>Chironomus</taxon>
    </lineage>
</organism>
<reference evidence="3" key="2">
    <citation type="submission" date="2022-10" db="EMBL/GenBank/DDBJ databases">
        <authorList>
            <consortium name="ENA_rothamsted_submissions"/>
            <consortium name="culmorum"/>
            <person name="King R."/>
        </authorList>
    </citation>
    <scope>NUCLEOTIDE SEQUENCE</scope>
</reference>
<evidence type="ECO:0000313" key="4">
    <source>
        <dbReference type="Proteomes" id="UP001153620"/>
    </source>
</evidence>
<dbReference type="AlphaFoldDB" id="A0A9N9S564"/>
<dbReference type="InterPro" id="IPR036291">
    <property type="entry name" value="NAD(P)-bd_dom_sf"/>
</dbReference>
<dbReference type="OrthoDB" id="191139at2759"/>
<evidence type="ECO:0000256" key="2">
    <source>
        <dbReference type="RuleBase" id="RU000363"/>
    </source>
</evidence>
<protein>
    <submittedName>
        <fullName evidence="3">Uncharacterized protein</fullName>
    </submittedName>
</protein>
<name>A0A9N9S564_9DIPT</name>
<dbReference type="Pfam" id="PF00106">
    <property type="entry name" value="adh_short"/>
    <property type="match status" value="1"/>
</dbReference>
<dbReference type="PRINTS" id="PR00081">
    <property type="entry name" value="GDHRDH"/>
</dbReference>
<proteinExistence type="inferred from homology"/>
<dbReference type="PRINTS" id="PR00080">
    <property type="entry name" value="SDRFAMILY"/>
</dbReference>
<accession>A0A9N9S564</accession>
<dbReference type="PANTHER" id="PTHR43157">
    <property type="entry name" value="PHOSPHATIDYLINOSITOL-GLYCAN BIOSYNTHESIS CLASS F PROTEIN-RELATED"/>
    <property type="match status" value="1"/>
</dbReference>
<dbReference type="InterPro" id="IPR002347">
    <property type="entry name" value="SDR_fam"/>
</dbReference>
<dbReference type="CDD" id="cd05327">
    <property type="entry name" value="retinol-DH_like_SDR_c_like"/>
    <property type="match status" value="1"/>
</dbReference>
<sequence length="356" mass="40254">MMFLIALAVLVVILFITFFFLRTQKDMPKNWEEFVIEFKMQAGGTQALIEDTFLRYKNKVDLVQKPNKIAIMTGGNRGIGVHTLEKLLKCSMTVMLGVRSPEASKKSIEKALGTELTKDKVFYEKCDTGDMKSVRDFAKKVQEKYSAIHLLINNAGVMFTPFNITADGFESQMAINHMGHFLLTHLLMPQLIAGSNDNDGKNVRIVNVSSCVHKRCVINYDDFDCKKFYYPADAYNKSKLAQVLFTKHLQVLLSQNGLKMQTNSLHPGVVDTDLFANSSTDYIPWFRTIMFKTPEEGSRTIIYASISPKLEGKGGLYLSNCTIMPPNDVANNPQECKKLFDYCCKLLKIENFGNLN</sequence>
<dbReference type="PANTHER" id="PTHR43157:SF31">
    <property type="entry name" value="PHOSPHATIDYLINOSITOL-GLYCAN BIOSYNTHESIS CLASS F PROTEIN"/>
    <property type="match status" value="1"/>
</dbReference>
<gene>
    <name evidence="3" type="ORF">CHIRRI_LOCUS12292</name>
</gene>
<dbReference type="Proteomes" id="UP001153620">
    <property type="component" value="Chromosome 3"/>
</dbReference>
<dbReference type="GO" id="GO:0016491">
    <property type="term" value="F:oxidoreductase activity"/>
    <property type="evidence" value="ECO:0007669"/>
    <property type="project" value="UniProtKB-KW"/>
</dbReference>
<keyword evidence="1" id="KW-0560">Oxidoreductase</keyword>
<evidence type="ECO:0000256" key="1">
    <source>
        <dbReference type="ARBA" id="ARBA00023002"/>
    </source>
</evidence>